<sequence length="296" mass="33734">MESTRLHGSRTSCSSGNNMNREKKFKRKEVNSYCPLDPFAISVDLTFMSMWQILEKKKALDELVKAAYSEKDHLASLPSFRFYDRNGLSVYLESGHGDKLKSPVKNYIKNLLKVNMEGPYGSEWPMEEKVKYREMVAPDAYYIFVHEAPSANTSEISTMLAAQAENSSTSCIEDKGPLVGFVQYRFTVEEEIPVAYVYELQLEPCVQGKGLGKFLMQIIELIARKNQMGAVMLTVQKANLVAMEFYIRKMRYVISAISPSRVDPMLGIETSYEILCKAFDHEAKTILEVNLFLYTL</sequence>
<evidence type="ECO:0000256" key="5">
    <source>
        <dbReference type="ARBA" id="ARBA00015043"/>
    </source>
</evidence>
<dbReference type="KEGG" id="qsa:O6P43_008443"/>
<dbReference type="Proteomes" id="UP001163823">
    <property type="component" value="Chromosome 4"/>
</dbReference>
<dbReference type="CDD" id="cd04301">
    <property type="entry name" value="NAT_SF"/>
    <property type="match status" value="1"/>
</dbReference>
<organism evidence="14 15">
    <name type="scientific">Quillaja saponaria</name>
    <name type="common">Soap bark tree</name>
    <dbReference type="NCBI Taxonomy" id="32244"/>
    <lineage>
        <taxon>Eukaryota</taxon>
        <taxon>Viridiplantae</taxon>
        <taxon>Streptophyta</taxon>
        <taxon>Embryophyta</taxon>
        <taxon>Tracheophyta</taxon>
        <taxon>Spermatophyta</taxon>
        <taxon>Magnoliopsida</taxon>
        <taxon>eudicotyledons</taxon>
        <taxon>Gunneridae</taxon>
        <taxon>Pentapetalae</taxon>
        <taxon>rosids</taxon>
        <taxon>fabids</taxon>
        <taxon>Fabales</taxon>
        <taxon>Quillajaceae</taxon>
        <taxon>Quillaja</taxon>
    </lineage>
</organism>
<dbReference type="GO" id="GO:0010485">
    <property type="term" value="F:histone H4 acetyltransferase activity"/>
    <property type="evidence" value="ECO:0007669"/>
    <property type="project" value="InterPro"/>
</dbReference>
<accession>A0AAD7M7W7</accession>
<evidence type="ECO:0000256" key="2">
    <source>
        <dbReference type="ARBA" id="ARBA00004496"/>
    </source>
</evidence>
<keyword evidence="6" id="KW-0963">Cytoplasm</keyword>
<evidence type="ECO:0000259" key="13">
    <source>
        <dbReference type="PROSITE" id="PS51186"/>
    </source>
</evidence>
<dbReference type="SUPFAM" id="SSF55729">
    <property type="entry name" value="Acyl-CoA N-acyltransferases (Nat)"/>
    <property type="match status" value="1"/>
</dbReference>
<dbReference type="InterPro" id="IPR016181">
    <property type="entry name" value="Acyl_CoA_acyltransferase"/>
</dbReference>
<evidence type="ECO:0000256" key="9">
    <source>
        <dbReference type="ARBA" id="ARBA00023315"/>
    </source>
</evidence>
<dbReference type="GO" id="GO:0043998">
    <property type="term" value="F:histone H2A acetyltransferase activity"/>
    <property type="evidence" value="ECO:0007669"/>
    <property type="project" value="InterPro"/>
</dbReference>
<keyword evidence="7" id="KW-0808">Transferase</keyword>
<dbReference type="AlphaFoldDB" id="A0AAD7M7W7"/>
<dbReference type="PANTHER" id="PTHR20531">
    <property type="entry name" value="N-ALPHA-ACETYLTRANSFERASE 40"/>
    <property type="match status" value="1"/>
</dbReference>
<keyword evidence="9" id="KW-0012">Acyltransferase</keyword>
<evidence type="ECO:0000256" key="3">
    <source>
        <dbReference type="ARBA" id="ARBA00008870"/>
    </source>
</evidence>
<evidence type="ECO:0000313" key="15">
    <source>
        <dbReference type="Proteomes" id="UP001163823"/>
    </source>
</evidence>
<dbReference type="Gene3D" id="3.40.630.30">
    <property type="match status" value="1"/>
</dbReference>
<comment type="caution">
    <text evidence="14">The sequence shown here is derived from an EMBL/GenBank/DDBJ whole genome shotgun (WGS) entry which is preliminary data.</text>
</comment>
<evidence type="ECO:0000256" key="4">
    <source>
        <dbReference type="ARBA" id="ARBA00012950"/>
    </source>
</evidence>
<keyword evidence="8" id="KW-0539">Nucleus</keyword>
<feature type="domain" description="N-acetyltransferase" evidence="13">
    <location>
        <begin position="127"/>
        <end position="286"/>
    </location>
</feature>
<protein>
    <recommendedName>
        <fullName evidence="5">N-alpha-acetyltransferase 40</fullName>
        <ecNumber evidence="4">2.3.1.257</ecNumber>
    </recommendedName>
</protein>
<dbReference type="EMBL" id="JARAOO010000004">
    <property type="protein sequence ID" value="KAJ7970225.1"/>
    <property type="molecule type" value="Genomic_DNA"/>
</dbReference>
<dbReference type="GO" id="GO:0005737">
    <property type="term" value="C:cytoplasm"/>
    <property type="evidence" value="ECO:0007669"/>
    <property type="project" value="UniProtKB-SubCell"/>
</dbReference>
<evidence type="ECO:0000256" key="10">
    <source>
        <dbReference type="ARBA" id="ARBA00047821"/>
    </source>
</evidence>
<feature type="region of interest" description="Disordered" evidence="12">
    <location>
        <begin position="1"/>
        <end position="20"/>
    </location>
</feature>
<dbReference type="PROSITE" id="PS51186">
    <property type="entry name" value="GNAT"/>
    <property type="match status" value="1"/>
</dbReference>
<dbReference type="GO" id="GO:0005634">
    <property type="term" value="C:nucleus"/>
    <property type="evidence" value="ECO:0007669"/>
    <property type="project" value="UniProtKB-SubCell"/>
</dbReference>
<comment type="catalytic activity">
    <reaction evidence="11">
        <text>N-terminal L-seryl-[histone H4] + acetyl-CoA = N-terminal N(alpha)-acetyl-L-seryl-[histone H4] + CoA + H(+)</text>
        <dbReference type="Rhea" id="RHEA:50596"/>
        <dbReference type="Rhea" id="RHEA-COMP:12740"/>
        <dbReference type="Rhea" id="RHEA-COMP:12743"/>
        <dbReference type="ChEBI" id="CHEBI:15378"/>
        <dbReference type="ChEBI" id="CHEBI:57287"/>
        <dbReference type="ChEBI" id="CHEBI:57288"/>
        <dbReference type="ChEBI" id="CHEBI:64738"/>
        <dbReference type="ChEBI" id="CHEBI:83690"/>
        <dbReference type="EC" id="2.3.1.257"/>
    </reaction>
</comment>
<evidence type="ECO:0000256" key="7">
    <source>
        <dbReference type="ARBA" id="ARBA00022679"/>
    </source>
</evidence>
<dbReference type="EC" id="2.3.1.257" evidence="4"/>
<evidence type="ECO:0000256" key="8">
    <source>
        <dbReference type="ARBA" id="ARBA00023242"/>
    </source>
</evidence>
<proteinExistence type="inferred from homology"/>
<comment type="similarity">
    <text evidence="3">Belongs to the acetyltransferase family. NAA40 subfamily.</text>
</comment>
<evidence type="ECO:0000313" key="14">
    <source>
        <dbReference type="EMBL" id="KAJ7970225.1"/>
    </source>
</evidence>
<reference evidence="14" key="1">
    <citation type="journal article" date="2023" name="Science">
        <title>Elucidation of the pathway for biosynthesis of saponin adjuvants from the soapbark tree.</title>
        <authorList>
            <person name="Reed J."/>
            <person name="Orme A."/>
            <person name="El-Demerdash A."/>
            <person name="Owen C."/>
            <person name="Martin L.B.B."/>
            <person name="Misra R.C."/>
            <person name="Kikuchi S."/>
            <person name="Rejzek M."/>
            <person name="Martin A.C."/>
            <person name="Harkess A."/>
            <person name="Leebens-Mack J."/>
            <person name="Louveau T."/>
            <person name="Stephenson M.J."/>
            <person name="Osbourn A."/>
        </authorList>
    </citation>
    <scope>NUCLEOTIDE SEQUENCE</scope>
    <source>
        <strain evidence="14">S10</strain>
    </source>
</reference>
<comment type="catalytic activity">
    <reaction evidence="10">
        <text>N-terminal L-seryl-[histone H2A] + acetyl-CoA = N-terminal N(alpha)-acetyl-L-seryl-[histone H2A] + CoA + H(+)</text>
        <dbReference type="Rhea" id="RHEA:50600"/>
        <dbReference type="Rhea" id="RHEA-COMP:12742"/>
        <dbReference type="Rhea" id="RHEA-COMP:12744"/>
        <dbReference type="ChEBI" id="CHEBI:15378"/>
        <dbReference type="ChEBI" id="CHEBI:57287"/>
        <dbReference type="ChEBI" id="CHEBI:57288"/>
        <dbReference type="ChEBI" id="CHEBI:64738"/>
        <dbReference type="ChEBI" id="CHEBI:83690"/>
        <dbReference type="EC" id="2.3.1.257"/>
    </reaction>
</comment>
<feature type="compositionally biased region" description="Polar residues" evidence="12">
    <location>
        <begin position="9"/>
        <end position="19"/>
    </location>
</feature>
<dbReference type="InterPro" id="IPR039949">
    <property type="entry name" value="NAA40"/>
</dbReference>
<gene>
    <name evidence="14" type="ORF">O6P43_008443</name>
</gene>
<evidence type="ECO:0000256" key="11">
    <source>
        <dbReference type="ARBA" id="ARBA00049524"/>
    </source>
</evidence>
<dbReference type="PANTHER" id="PTHR20531:SF1">
    <property type="entry name" value="N-ALPHA-ACETYLTRANSFERASE 40"/>
    <property type="match status" value="1"/>
</dbReference>
<name>A0AAD7M7W7_QUISA</name>
<comment type="subcellular location">
    <subcellularLocation>
        <location evidence="2">Cytoplasm</location>
    </subcellularLocation>
    <subcellularLocation>
        <location evidence="1">Nucleus</location>
    </subcellularLocation>
</comment>
<dbReference type="Pfam" id="PF00583">
    <property type="entry name" value="Acetyltransf_1"/>
    <property type="match status" value="1"/>
</dbReference>
<evidence type="ECO:0000256" key="1">
    <source>
        <dbReference type="ARBA" id="ARBA00004123"/>
    </source>
</evidence>
<dbReference type="InterPro" id="IPR000182">
    <property type="entry name" value="GNAT_dom"/>
</dbReference>
<evidence type="ECO:0000256" key="6">
    <source>
        <dbReference type="ARBA" id="ARBA00022490"/>
    </source>
</evidence>
<evidence type="ECO:0000256" key="12">
    <source>
        <dbReference type="SAM" id="MobiDB-lite"/>
    </source>
</evidence>
<keyword evidence="15" id="KW-1185">Reference proteome</keyword>
<dbReference type="GO" id="GO:1990189">
    <property type="term" value="F:protein N-terminal-serine acetyltransferase activity"/>
    <property type="evidence" value="ECO:0007669"/>
    <property type="project" value="UniProtKB-EC"/>
</dbReference>